<keyword evidence="3" id="KW-0808">Transferase</keyword>
<organism evidence="3 4">
    <name type="scientific">Winogradskyella marincola</name>
    <dbReference type="NCBI Taxonomy" id="3037795"/>
    <lineage>
        <taxon>Bacteria</taxon>
        <taxon>Pseudomonadati</taxon>
        <taxon>Bacteroidota</taxon>
        <taxon>Flavobacteriia</taxon>
        <taxon>Flavobacteriales</taxon>
        <taxon>Flavobacteriaceae</taxon>
        <taxon>Winogradskyella</taxon>
    </lineage>
</organism>
<feature type="transmembrane region" description="Helical" evidence="1">
    <location>
        <begin position="9"/>
        <end position="31"/>
    </location>
</feature>
<keyword evidence="1" id="KW-0472">Membrane</keyword>
<feature type="transmembrane region" description="Helical" evidence="1">
    <location>
        <begin position="43"/>
        <end position="61"/>
    </location>
</feature>
<dbReference type="PANTHER" id="PTHR34220">
    <property type="entry name" value="SENSOR HISTIDINE KINASE YPDA"/>
    <property type="match status" value="1"/>
</dbReference>
<dbReference type="InterPro" id="IPR010559">
    <property type="entry name" value="Sig_transdc_His_kin_internal"/>
</dbReference>
<accession>A0ABT6G590</accession>
<keyword evidence="1" id="KW-0812">Transmembrane</keyword>
<evidence type="ECO:0000256" key="1">
    <source>
        <dbReference type="SAM" id="Phobius"/>
    </source>
</evidence>
<feature type="domain" description="Signal transduction histidine kinase internal region" evidence="2">
    <location>
        <begin position="156"/>
        <end position="232"/>
    </location>
</feature>
<name>A0ABT6G590_9FLAO</name>
<dbReference type="EMBL" id="JARSBN010000010">
    <property type="protein sequence ID" value="MDG4717205.1"/>
    <property type="molecule type" value="Genomic_DNA"/>
</dbReference>
<evidence type="ECO:0000313" key="3">
    <source>
        <dbReference type="EMBL" id="MDG4717205.1"/>
    </source>
</evidence>
<feature type="transmembrane region" description="Helical" evidence="1">
    <location>
        <begin position="115"/>
        <end position="139"/>
    </location>
</feature>
<sequence>MKKLQSKIIIIHIVVWVGLSLFPLLITYVDIGVIPNNLFVKQLLRPVLFYTNYLVFVPFLLLKRKVALYILVSFLFLLLYNYFTEALVFNFLDSAHQFPFRKPPNGPRPMLNMRYVVPAVFSLTVYLLGGIYALVVDFYKRERISRAMEHEKTDIRLQYLRNQLNPHFLFNSLNSIYSLVRRKSDDAPEAVITLSELMRYMLYEANDKEVPLEKELDYIQNYISLQRLRIKNSEDVKINIHGNSKGLKIYPLILITFIENAFKYGTDYKGKTFIDIKIKIIENQLHFYVKNNIGIHKEDKENSGIGLENIKSQLQYLYSEQHNLSIDSNQHYYKVNLTLNLNTQ</sequence>
<dbReference type="PANTHER" id="PTHR34220:SF7">
    <property type="entry name" value="SENSOR HISTIDINE KINASE YPDA"/>
    <property type="match status" value="1"/>
</dbReference>
<reference evidence="3 4" key="1">
    <citation type="submission" date="2023-03" db="EMBL/GenBank/DDBJ databases">
        <title>Strain YYF002 represents a novel species in the genus Winogradskyella isolated from seawater.</title>
        <authorList>
            <person name="Fu Z.-Y."/>
        </authorList>
    </citation>
    <scope>NUCLEOTIDE SEQUENCE [LARGE SCALE GENOMIC DNA]</scope>
    <source>
        <strain evidence="3 4">YYF002</strain>
    </source>
</reference>
<dbReference type="Proteomes" id="UP001529085">
    <property type="component" value="Unassembled WGS sequence"/>
</dbReference>
<protein>
    <submittedName>
        <fullName evidence="3">Histidine kinase</fullName>
    </submittedName>
</protein>
<keyword evidence="3" id="KW-0418">Kinase</keyword>
<feature type="transmembrane region" description="Helical" evidence="1">
    <location>
        <begin position="66"/>
        <end position="83"/>
    </location>
</feature>
<dbReference type="GO" id="GO:0016301">
    <property type="term" value="F:kinase activity"/>
    <property type="evidence" value="ECO:0007669"/>
    <property type="project" value="UniProtKB-KW"/>
</dbReference>
<proteinExistence type="predicted"/>
<dbReference type="Pfam" id="PF06580">
    <property type="entry name" value="His_kinase"/>
    <property type="match status" value="1"/>
</dbReference>
<dbReference type="Gene3D" id="3.30.565.10">
    <property type="entry name" value="Histidine kinase-like ATPase, C-terminal domain"/>
    <property type="match status" value="1"/>
</dbReference>
<dbReference type="SUPFAM" id="SSF55874">
    <property type="entry name" value="ATPase domain of HSP90 chaperone/DNA topoisomerase II/histidine kinase"/>
    <property type="match status" value="1"/>
</dbReference>
<keyword evidence="4" id="KW-1185">Reference proteome</keyword>
<comment type="caution">
    <text evidence="3">The sequence shown here is derived from an EMBL/GenBank/DDBJ whole genome shotgun (WGS) entry which is preliminary data.</text>
</comment>
<evidence type="ECO:0000259" key="2">
    <source>
        <dbReference type="Pfam" id="PF06580"/>
    </source>
</evidence>
<evidence type="ECO:0000313" key="4">
    <source>
        <dbReference type="Proteomes" id="UP001529085"/>
    </source>
</evidence>
<gene>
    <name evidence="3" type="ORF">P7122_15060</name>
</gene>
<keyword evidence="1" id="KW-1133">Transmembrane helix</keyword>
<dbReference type="InterPro" id="IPR050640">
    <property type="entry name" value="Bact_2-comp_sensor_kinase"/>
</dbReference>
<dbReference type="RefSeq" id="WP_278006628.1">
    <property type="nucleotide sequence ID" value="NZ_JARSBN010000010.1"/>
</dbReference>
<dbReference type="InterPro" id="IPR036890">
    <property type="entry name" value="HATPase_C_sf"/>
</dbReference>